<sequence>MKETNPNQSIQQQVFDLDFDLKAETFAAHLLEGDVALDMNLSDYFKRRFSKDITRIVENDTNGGKLEVHLSRRSFYNIFPERFFHTAYSSTPFVSIMVADYKNRKLEEEQVRKFFKPLETEFFMQRVAIEKDEDKIFQSLGSANLVDFLTDLWHIDAGIPEKMAAKILKSIPLMYKIAGNLPLLQRILEKIIEERVTIEQGFVPLEYQSEDTSWQLGVNMATSGQSKTFLPKYTFTIKDIERPEAIEDYLPNGKIISVVTFFLEHTLPFESDFEINFTIAGPKTKFVLSETVYAGRLGISTTI</sequence>
<proteinExistence type="predicted"/>
<protein>
    <recommendedName>
        <fullName evidence="3">Type VI secretion, VasB, ImpH, VC_A0111</fullName>
    </recommendedName>
</protein>
<dbReference type="Proteomes" id="UP000199109">
    <property type="component" value="Unassembled WGS sequence"/>
</dbReference>
<dbReference type="EMBL" id="FNAO01000007">
    <property type="protein sequence ID" value="SDE77732.1"/>
    <property type="molecule type" value="Genomic_DNA"/>
</dbReference>
<dbReference type="AlphaFoldDB" id="A0A1G7FP98"/>
<evidence type="ECO:0000313" key="2">
    <source>
        <dbReference type="Proteomes" id="UP000199109"/>
    </source>
</evidence>
<reference evidence="1 2" key="1">
    <citation type="submission" date="2016-10" db="EMBL/GenBank/DDBJ databases">
        <authorList>
            <person name="de Groot N.N."/>
        </authorList>
    </citation>
    <scope>NUCLEOTIDE SEQUENCE [LARGE SCALE GENOMIC DNA]</scope>
    <source>
        <strain evidence="1 2">DSM 23421</strain>
    </source>
</reference>
<evidence type="ECO:0000313" key="1">
    <source>
        <dbReference type="EMBL" id="SDE77732.1"/>
    </source>
</evidence>
<dbReference type="OrthoDB" id="1411058at2"/>
<gene>
    <name evidence="1" type="ORF">SAMN05421636_107216</name>
</gene>
<dbReference type="RefSeq" id="WP_091870629.1">
    <property type="nucleotide sequence ID" value="NZ_FNAO01000007.1"/>
</dbReference>
<keyword evidence="2" id="KW-1185">Reference proteome</keyword>
<accession>A0A1G7FP98</accession>
<name>A0A1G7FP98_9FLAO</name>
<dbReference type="STRING" id="641691.SAMN05421636_107216"/>
<organism evidence="1 2">
    <name type="scientific">Pricia antarctica</name>
    <dbReference type="NCBI Taxonomy" id="641691"/>
    <lineage>
        <taxon>Bacteria</taxon>
        <taxon>Pseudomonadati</taxon>
        <taxon>Bacteroidota</taxon>
        <taxon>Flavobacteriia</taxon>
        <taxon>Flavobacteriales</taxon>
        <taxon>Flavobacteriaceae</taxon>
        <taxon>Pricia</taxon>
    </lineage>
</organism>
<evidence type="ECO:0008006" key="3">
    <source>
        <dbReference type="Google" id="ProtNLM"/>
    </source>
</evidence>